<dbReference type="GO" id="GO:0070205">
    <property type="term" value="F:2-succinyl-6-hydroxy-2,4-cyclohexadiene-1-carboxylate synthase activity"/>
    <property type="evidence" value="ECO:0007669"/>
    <property type="project" value="UniProtKB-EC"/>
</dbReference>
<dbReference type="InterPro" id="IPR050266">
    <property type="entry name" value="AB_hydrolase_sf"/>
</dbReference>
<protein>
    <submittedName>
        <fullName evidence="3">2-succinyl-6-hydroxy-2, 4-cyclohexadiene-1-carboxylate synthase</fullName>
        <ecNumber evidence="3">4.2.99.20</ecNumber>
    </submittedName>
</protein>
<dbReference type="EC" id="4.2.99.20" evidence="3"/>
<keyword evidence="4" id="KW-1185">Reference proteome</keyword>
<proteinExistence type="predicted"/>
<feature type="domain" description="AB hydrolase-1" evidence="2">
    <location>
        <begin position="20"/>
        <end position="157"/>
    </location>
</feature>
<dbReference type="Proteomes" id="UP000253099">
    <property type="component" value="Unassembled WGS sequence"/>
</dbReference>
<dbReference type="PANTHER" id="PTHR43798">
    <property type="entry name" value="MONOACYLGLYCEROL LIPASE"/>
    <property type="match status" value="1"/>
</dbReference>
<dbReference type="EMBL" id="NIZT01000052">
    <property type="protein sequence ID" value="RBQ22706.1"/>
    <property type="molecule type" value="Genomic_DNA"/>
</dbReference>
<evidence type="ECO:0000313" key="3">
    <source>
        <dbReference type="EMBL" id="RBQ22706.1"/>
    </source>
</evidence>
<dbReference type="AlphaFoldDB" id="A0A366M930"/>
<evidence type="ECO:0000259" key="2">
    <source>
        <dbReference type="Pfam" id="PF00561"/>
    </source>
</evidence>
<evidence type="ECO:0000313" key="4">
    <source>
        <dbReference type="Proteomes" id="UP000253099"/>
    </source>
</evidence>
<keyword evidence="1" id="KW-0812">Transmembrane</keyword>
<dbReference type="Gene3D" id="3.40.50.1820">
    <property type="entry name" value="alpha/beta hydrolase"/>
    <property type="match status" value="1"/>
</dbReference>
<name>A0A366M930_9EURY</name>
<evidence type="ECO:0000256" key="1">
    <source>
        <dbReference type="SAM" id="Phobius"/>
    </source>
</evidence>
<dbReference type="InterPro" id="IPR029058">
    <property type="entry name" value="AB_hydrolase_fold"/>
</dbReference>
<feature type="transmembrane region" description="Helical" evidence="1">
    <location>
        <begin position="105"/>
        <end position="122"/>
    </location>
</feature>
<keyword evidence="1" id="KW-0472">Membrane</keyword>
<comment type="caution">
    <text evidence="3">The sequence shown here is derived from an EMBL/GenBank/DDBJ whole genome shotgun (WGS) entry which is preliminary data.</text>
</comment>
<keyword evidence="1" id="KW-1133">Transmembrane helix</keyword>
<keyword evidence="3" id="KW-0456">Lyase</keyword>
<dbReference type="GO" id="GO:0016020">
    <property type="term" value="C:membrane"/>
    <property type="evidence" value="ECO:0007669"/>
    <property type="project" value="TreeGrafter"/>
</dbReference>
<organism evidence="3 4">
    <name type="scientific">Candidatus Methanobinarius endosymbioticus</name>
    <dbReference type="NCBI Taxonomy" id="2006182"/>
    <lineage>
        <taxon>Archaea</taxon>
        <taxon>Methanobacteriati</taxon>
        <taxon>Methanobacteriota</taxon>
        <taxon>Methanomada group</taxon>
        <taxon>Methanobacteria</taxon>
        <taxon>Methanobacteriales</taxon>
        <taxon>Methanobacteriaceae</taxon>
        <taxon>Candidatus Methanobinarius</taxon>
    </lineage>
</organism>
<sequence length="311" mass="36878">MNNQKNNLYFEEINNSGEELIIFIHSNLLNKDMWVKQKDYFSDYNCIYIDIPHHGDSYFEDEFSIERSMEILKELIEEKAYNFKNDSNNLQNKFKVKNKFKIKKVHLVGISLGGQIILYLLAKYPDLIDTAIVSGVNIYENPRKDNVNDIVAMMDRLKTDIFDKKPFKFRVKGLLAEYGLGKEHSEFIKCSIEKINQHDLNTITSQSLMFKIPEKEIFDKIHLENEYSNNKFNELNSSENLLVLYGTKEYPMVQKSADLIKKRFNKPHLFSVYRSIHLWNIIDNEWFNETIKEFISEKNIDLNNKPYLNKK</sequence>
<gene>
    <name evidence="3" type="primary">menH</name>
    <name evidence="3" type="ORF">ALNOE001_16090</name>
</gene>
<dbReference type="Pfam" id="PF00561">
    <property type="entry name" value="Abhydrolase_1"/>
    <property type="match status" value="1"/>
</dbReference>
<dbReference type="PANTHER" id="PTHR43798:SF33">
    <property type="entry name" value="HYDROLASE, PUTATIVE (AFU_ORTHOLOGUE AFUA_2G14860)-RELATED"/>
    <property type="match status" value="1"/>
</dbReference>
<accession>A0A366M930</accession>
<dbReference type="InterPro" id="IPR000073">
    <property type="entry name" value="AB_hydrolase_1"/>
</dbReference>
<dbReference type="SUPFAM" id="SSF53474">
    <property type="entry name" value="alpha/beta-Hydrolases"/>
    <property type="match status" value="1"/>
</dbReference>
<reference evidence="3 4" key="1">
    <citation type="submission" date="2018-06" db="EMBL/GenBank/DDBJ databases">
        <title>Genomic insight into two independent archaeal endosymbiosis events.</title>
        <authorList>
            <person name="Lind A.E."/>
            <person name="Lewis W.H."/>
            <person name="Spang A."/>
            <person name="Guy L."/>
            <person name="Embley M.T."/>
            <person name="Ettema T.J.G."/>
        </authorList>
    </citation>
    <scope>NUCLEOTIDE SEQUENCE [LARGE SCALE GENOMIC DNA]</scope>
    <source>
        <strain evidence="3">NOE</strain>
    </source>
</reference>